<reference evidence="1" key="1">
    <citation type="submission" date="2023-04" db="EMBL/GenBank/DDBJ databases">
        <title>Draft Genome sequencing of Naganishia species isolated from polar environments using Oxford Nanopore Technology.</title>
        <authorList>
            <person name="Leo P."/>
            <person name="Venkateswaran K."/>
        </authorList>
    </citation>
    <scope>NUCLEOTIDE SEQUENCE</scope>
    <source>
        <strain evidence="1">MNA-CCFEE 5425</strain>
    </source>
</reference>
<evidence type="ECO:0000313" key="2">
    <source>
        <dbReference type="Proteomes" id="UP001243375"/>
    </source>
</evidence>
<gene>
    <name evidence="1" type="ORF">QFC22_004814</name>
</gene>
<evidence type="ECO:0000313" key="1">
    <source>
        <dbReference type="EMBL" id="KAJ9116373.1"/>
    </source>
</evidence>
<keyword evidence="2" id="KW-1185">Reference proteome</keyword>
<protein>
    <submittedName>
        <fullName evidence="1">Uncharacterized protein</fullName>
    </submittedName>
</protein>
<dbReference type="EMBL" id="JASBWU010000014">
    <property type="protein sequence ID" value="KAJ9116373.1"/>
    <property type="molecule type" value="Genomic_DNA"/>
</dbReference>
<sequence>MTAPLPDSAIKDGMDATRTASSESRMGKVGRAGKMIECWGHRGASANLPENTLASYRAAILEGAEGIESDGVILMFHDPTLDRTTDGKGAIKEQAWFGNIEHVRTKKEPVQPIPTFEQLIALIMEIDCKIQNDPETLFPQMAKILSSYPSSGIENRIILGLWHPLFLEPAARYLPTCKRYHIGISLPLARQYFWDACEGFSIAFPMLMNGAGAGSGGGEKFMEDCRREGKEVCVWTVNTAEEMRWCARWGVKAIITDRVAYCVSVREQWEKDPSVLDFPLFKKLTFPWTSWKYYSLPQIMLLRWVEDHLQRNAFQAGPLKEVDLSRVLEDKPVLQEAEGEAGRATE</sequence>
<organism evidence="1 2">
    <name type="scientific">Naganishia vaughanmartiniae</name>
    <dbReference type="NCBI Taxonomy" id="1424756"/>
    <lineage>
        <taxon>Eukaryota</taxon>
        <taxon>Fungi</taxon>
        <taxon>Dikarya</taxon>
        <taxon>Basidiomycota</taxon>
        <taxon>Agaricomycotina</taxon>
        <taxon>Tremellomycetes</taxon>
        <taxon>Filobasidiales</taxon>
        <taxon>Filobasidiaceae</taxon>
        <taxon>Naganishia</taxon>
    </lineage>
</organism>
<proteinExistence type="predicted"/>
<name>A0ACC2WY25_9TREE</name>
<accession>A0ACC2WY25</accession>
<dbReference type="Proteomes" id="UP001243375">
    <property type="component" value="Unassembled WGS sequence"/>
</dbReference>
<comment type="caution">
    <text evidence="1">The sequence shown here is derived from an EMBL/GenBank/DDBJ whole genome shotgun (WGS) entry which is preliminary data.</text>
</comment>